<dbReference type="OrthoDB" id="468241at2"/>
<evidence type="ECO:0000313" key="2">
    <source>
        <dbReference type="Proteomes" id="UP000185860"/>
    </source>
</evidence>
<reference evidence="1 2" key="1">
    <citation type="submission" date="2016-11" db="EMBL/GenBank/DDBJ databases">
        <title>Draft Genome Sequences of Nine Cyanobacterial Strains from Diverse Habitats.</title>
        <authorList>
            <person name="Zhu T."/>
            <person name="Hou S."/>
            <person name="Lu X."/>
            <person name="Hess W.R."/>
        </authorList>
    </citation>
    <scope>NUCLEOTIDE SEQUENCE [LARGE SCALE GENOMIC DNA]</scope>
    <source>
        <strain evidence="1 2">IAM M-71</strain>
    </source>
</reference>
<proteinExistence type="predicted"/>
<dbReference type="Pfam" id="PF06051">
    <property type="entry name" value="DUF928"/>
    <property type="match status" value="1"/>
</dbReference>
<protein>
    <recommendedName>
        <fullName evidence="3">DUF928 domain-containing protein</fullName>
    </recommendedName>
</protein>
<dbReference type="AlphaFoldDB" id="A0A1U7IJL9"/>
<evidence type="ECO:0008006" key="3">
    <source>
        <dbReference type="Google" id="ProtNLM"/>
    </source>
</evidence>
<name>A0A1U7IJL9_9CYAN</name>
<dbReference type="RefSeq" id="WP_073594095.1">
    <property type="nucleotide sequence ID" value="NZ_MRCE01000012.1"/>
</dbReference>
<dbReference type="InterPro" id="IPR010328">
    <property type="entry name" value="DUF928"/>
</dbReference>
<gene>
    <name evidence="1" type="ORF">NIES2119_13945</name>
</gene>
<accession>A0A1U7IJL9</accession>
<dbReference type="STRING" id="454136.NIES2119_13945"/>
<sequence length="243" mass="27678">MVSKNKILLGQIIINFVLALTMSQSGLADVVNPQLSRSRNLLTEIIELLEYEPPSRGKPGDTADAGSRGSCDFLAIVPAHQYGLTAAEHPTLWFYLKSQPSLPKSVHLELQNEQNNIVYQTTFELNQTARIIDFRLPQTAPPLVIGQKYKWILSYGGINHEMYTSGKIERIALAPEIESQLKQATSRERLQILIKKRLWYDTFTELNQLRQTNPQDTELNVAWTTLIDRTFRSKNCLVSNHEK</sequence>
<dbReference type="EMBL" id="MRCE01000012">
    <property type="protein sequence ID" value="OKH37346.1"/>
    <property type="molecule type" value="Genomic_DNA"/>
</dbReference>
<organism evidence="1 2">
    <name type="scientific">[Phormidium ambiguum] IAM M-71</name>
    <dbReference type="NCBI Taxonomy" id="454136"/>
    <lineage>
        <taxon>Bacteria</taxon>
        <taxon>Bacillati</taxon>
        <taxon>Cyanobacteriota</taxon>
        <taxon>Cyanophyceae</taxon>
        <taxon>Oscillatoriophycideae</taxon>
        <taxon>Aerosakkonematales</taxon>
        <taxon>Aerosakkonemataceae</taxon>
        <taxon>Floridanema</taxon>
    </lineage>
</organism>
<comment type="caution">
    <text evidence="1">The sequence shown here is derived from an EMBL/GenBank/DDBJ whole genome shotgun (WGS) entry which is preliminary data.</text>
</comment>
<dbReference type="Proteomes" id="UP000185860">
    <property type="component" value="Unassembled WGS sequence"/>
</dbReference>
<evidence type="ECO:0000313" key="1">
    <source>
        <dbReference type="EMBL" id="OKH37346.1"/>
    </source>
</evidence>